<dbReference type="RefSeq" id="XP_014158758.1">
    <property type="nucleotide sequence ID" value="XM_014303283.1"/>
</dbReference>
<feature type="region of interest" description="Disordered" evidence="1">
    <location>
        <begin position="67"/>
        <end position="88"/>
    </location>
</feature>
<protein>
    <submittedName>
        <fullName evidence="2">Uncharacterized protein</fullName>
    </submittedName>
</protein>
<dbReference type="Proteomes" id="UP000054560">
    <property type="component" value="Unassembled WGS sequence"/>
</dbReference>
<dbReference type="AlphaFoldDB" id="A0A0L0G7J7"/>
<evidence type="ECO:0000256" key="1">
    <source>
        <dbReference type="SAM" id="MobiDB-lite"/>
    </source>
</evidence>
<dbReference type="EMBL" id="KQ241736">
    <property type="protein sequence ID" value="KNC84856.1"/>
    <property type="molecule type" value="Genomic_DNA"/>
</dbReference>
<proteinExistence type="predicted"/>
<gene>
    <name evidence="2" type="ORF">SARC_02938</name>
</gene>
<dbReference type="GeneID" id="25903442"/>
<reference evidence="2 3" key="1">
    <citation type="submission" date="2011-02" db="EMBL/GenBank/DDBJ databases">
        <title>The Genome Sequence of Sphaeroforma arctica JP610.</title>
        <authorList>
            <consortium name="The Broad Institute Genome Sequencing Platform"/>
            <person name="Russ C."/>
            <person name="Cuomo C."/>
            <person name="Young S.K."/>
            <person name="Zeng Q."/>
            <person name="Gargeya S."/>
            <person name="Alvarado L."/>
            <person name="Berlin A."/>
            <person name="Chapman S.B."/>
            <person name="Chen Z."/>
            <person name="Freedman E."/>
            <person name="Gellesch M."/>
            <person name="Goldberg J."/>
            <person name="Griggs A."/>
            <person name="Gujja S."/>
            <person name="Heilman E."/>
            <person name="Heiman D."/>
            <person name="Howarth C."/>
            <person name="Mehta T."/>
            <person name="Neiman D."/>
            <person name="Pearson M."/>
            <person name="Roberts A."/>
            <person name="Saif S."/>
            <person name="Shea T."/>
            <person name="Shenoy N."/>
            <person name="Sisk P."/>
            <person name="Stolte C."/>
            <person name="Sykes S."/>
            <person name="White J."/>
            <person name="Yandava C."/>
            <person name="Burger G."/>
            <person name="Gray M.W."/>
            <person name="Holland P.W.H."/>
            <person name="King N."/>
            <person name="Lang F.B.F."/>
            <person name="Roger A.J."/>
            <person name="Ruiz-Trillo I."/>
            <person name="Haas B."/>
            <person name="Nusbaum C."/>
            <person name="Birren B."/>
        </authorList>
    </citation>
    <scope>NUCLEOTIDE SEQUENCE [LARGE SCALE GENOMIC DNA]</scope>
    <source>
        <strain evidence="2 3">JP610</strain>
    </source>
</reference>
<feature type="compositionally biased region" description="Basic and acidic residues" evidence="1">
    <location>
        <begin position="73"/>
        <end position="85"/>
    </location>
</feature>
<sequence>MATNRVCDGEREFKLEADVRRLLATENSVRALVRDDAAFQRTQRAKEAQRVMANKVRKRAPDLAPGSLVKFKTSPDRPKADDKWKGPATVRSQDGPVTYTISFRSKEVRRHRSQLRAYISPISPIIGQDVDLVFSGDYEQWLFMRSPFRTAPIEERRAVLHHLRHTEKG</sequence>
<accession>A0A0L0G7J7</accession>
<name>A0A0L0G7J7_9EUKA</name>
<organism evidence="2 3">
    <name type="scientific">Sphaeroforma arctica JP610</name>
    <dbReference type="NCBI Taxonomy" id="667725"/>
    <lineage>
        <taxon>Eukaryota</taxon>
        <taxon>Ichthyosporea</taxon>
        <taxon>Ichthyophonida</taxon>
        <taxon>Sphaeroforma</taxon>
    </lineage>
</organism>
<evidence type="ECO:0000313" key="3">
    <source>
        <dbReference type="Proteomes" id="UP000054560"/>
    </source>
</evidence>
<keyword evidence="3" id="KW-1185">Reference proteome</keyword>
<evidence type="ECO:0000313" key="2">
    <source>
        <dbReference type="EMBL" id="KNC84856.1"/>
    </source>
</evidence>